<accession>A0A8S9ZJ02</accession>
<dbReference type="GO" id="GO:0046872">
    <property type="term" value="F:metal ion binding"/>
    <property type="evidence" value="ECO:0007669"/>
    <property type="project" value="UniProtKB-KW"/>
</dbReference>
<dbReference type="GO" id="GO:0000977">
    <property type="term" value="F:RNA polymerase II transcription regulatory region sequence-specific DNA binding"/>
    <property type="evidence" value="ECO:0007669"/>
    <property type="project" value="TreeGrafter"/>
</dbReference>
<keyword evidence="3" id="KW-0677">Repeat</keyword>
<evidence type="ECO:0000259" key="13">
    <source>
        <dbReference type="PROSITE" id="PS50023"/>
    </source>
</evidence>
<keyword evidence="16" id="KW-1185">Reference proteome</keyword>
<evidence type="ECO:0000256" key="2">
    <source>
        <dbReference type="ARBA" id="ARBA00022723"/>
    </source>
</evidence>
<dbReference type="InterPro" id="IPR009057">
    <property type="entry name" value="Homeodomain-like_sf"/>
</dbReference>
<name>A0A8S9ZJ02_9BILA</name>
<dbReference type="PANTHER" id="PTHR24208">
    <property type="entry name" value="LIM/HOMEOBOX PROTEIN LHX"/>
    <property type="match status" value="1"/>
</dbReference>
<dbReference type="GO" id="GO:0005634">
    <property type="term" value="C:nucleus"/>
    <property type="evidence" value="ECO:0007669"/>
    <property type="project" value="UniProtKB-SubCell"/>
</dbReference>
<dbReference type="AlphaFoldDB" id="A0A8S9ZJ02"/>
<dbReference type="Pfam" id="PF00412">
    <property type="entry name" value="LIM"/>
    <property type="match status" value="1"/>
</dbReference>
<dbReference type="Gene3D" id="1.10.10.60">
    <property type="entry name" value="Homeodomain-like"/>
    <property type="match status" value="1"/>
</dbReference>
<organism evidence="15 16">
    <name type="scientific">Meloidogyne graminicola</name>
    <dbReference type="NCBI Taxonomy" id="189291"/>
    <lineage>
        <taxon>Eukaryota</taxon>
        <taxon>Metazoa</taxon>
        <taxon>Ecdysozoa</taxon>
        <taxon>Nematoda</taxon>
        <taxon>Chromadorea</taxon>
        <taxon>Rhabditida</taxon>
        <taxon>Tylenchina</taxon>
        <taxon>Tylenchomorpha</taxon>
        <taxon>Tylenchoidea</taxon>
        <taxon>Meloidogynidae</taxon>
        <taxon>Meloidogyninae</taxon>
        <taxon>Meloidogyne</taxon>
    </lineage>
</organism>
<dbReference type="InterPro" id="IPR050453">
    <property type="entry name" value="LIM_Homeobox_TF"/>
</dbReference>
<dbReference type="PANTHER" id="PTHR24208:SF127">
    <property type="entry name" value="LIM_HOMEOBOX PROTEIN AWH"/>
    <property type="match status" value="1"/>
</dbReference>
<evidence type="ECO:0000256" key="12">
    <source>
        <dbReference type="SAM" id="MobiDB-lite"/>
    </source>
</evidence>
<evidence type="ECO:0000256" key="5">
    <source>
        <dbReference type="ARBA" id="ARBA00023038"/>
    </source>
</evidence>
<evidence type="ECO:0000256" key="4">
    <source>
        <dbReference type="ARBA" id="ARBA00022833"/>
    </source>
</evidence>
<evidence type="ECO:0000256" key="9">
    <source>
        <dbReference type="PROSITE-ProRule" id="PRU00108"/>
    </source>
</evidence>
<evidence type="ECO:0000256" key="8">
    <source>
        <dbReference type="ARBA" id="ARBA00023242"/>
    </source>
</evidence>
<dbReference type="GO" id="GO:0045664">
    <property type="term" value="P:regulation of neuron differentiation"/>
    <property type="evidence" value="ECO:0007669"/>
    <property type="project" value="UniProtKB-ARBA"/>
</dbReference>
<proteinExistence type="predicted"/>
<dbReference type="Gene3D" id="2.10.110.10">
    <property type="entry name" value="Cysteine Rich Protein"/>
    <property type="match status" value="1"/>
</dbReference>
<dbReference type="PROSITE" id="PS50023">
    <property type="entry name" value="LIM_DOMAIN_2"/>
    <property type="match status" value="1"/>
</dbReference>
<evidence type="ECO:0000256" key="3">
    <source>
        <dbReference type="ARBA" id="ARBA00022737"/>
    </source>
</evidence>
<comment type="caution">
    <text evidence="15">The sequence shown here is derived from an EMBL/GenBank/DDBJ whole genome shotgun (WGS) entry which is preliminary data.</text>
</comment>
<feature type="DNA-binding region" description="Homeobox" evidence="9">
    <location>
        <begin position="79"/>
        <end position="138"/>
    </location>
</feature>
<keyword evidence="2 10" id="KW-0479">Metal-binding</keyword>
<evidence type="ECO:0000256" key="10">
    <source>
        <dbReference type="PROSITE-ProRule" id="PRU00125"/>
    </source>
</evidence>
<comment type="subcellular location">
    <subcellularLocation>
        <location evidence="1 9 11">Nucleus</location>
    </subcellularLocation>
</comment>
<feature type="compositionally biased region" description="Acidic residues" evidence="12">
    <location>
        <begin position="227"/>
        <end position="237"/>
    </location>
</feature>
<protein>
    <recommendedName>
        <fullName evidence="17">Homeobox domain-containing protein</fullName>
    </recommendedName>
</protein>
<dbReference type="SMART" id="SM00389">
    <property type="entry name" value="HOX"/>
    <property type="match status" value="1"/>
</dbReference>
<dbReference type="OrthoDB" id="10068367at2759"/>
<reference evidence="15" key="1">
    <citation type="journal article" date="2020" name="Ecol. Evol.">
        <title>Genome structure and content of the rice root-knot nematode (Meloidogyne graminicola).</title>
        <authorList>
            <person name="Phan N.T."/>
            <person name="Danchin E.G.J."/>
            <person name="Klopp C."/>
            <person name="Perfus-Barbeoch L."/>
            <person name="Kozlowski D.K."/>
            <person name="Koutsovoulos G.D."/>
            <person name="Lopez-Roques C."/>
            <person name="Bouchez O."/>
            <person name="Zahm M."/>
            <person name="Besnard G."/>
            <person name="Bellafiore S."/>
        </authorList>
    </citation>
    <scope>NUCLEOTIDE SEQUENCE</scope>
    <source>
        <strain evidence="15">VN-18</strain>
    </source>
</reference>
<evidence type="ECO:0008006" key="17">
    <source>
        <dbReference type="Google" id="ProtNLM"/>
    </source>
</evidence>
<dbReference type="PROSITE" id="PS50071">
    <property type="entry name" value="HOMEOBOX_2"/>
    <property type="match status" value="1"/>
</dbReference>
<dbReference type="GO" id="GO:0045944">
    <property type="term" value="P:positive regulation of transcription by RNA polymerase II"/>
    <property type="evidence" value="ECO:0007669"/>
    <property type="project" value="UniProtKB-ARBA"/>
</dbReference>
<keyword evidence="8 9" id="KW-0539">Nucleus</keyword>
<feature type="region of interest" description="Disordered" evidence="12">
    <location>
        <begin position="210"/>
        <end position="245"/>
    </location>
</feature>
<dbReference type="GO" id="GO:0000981">
    <property type="term" value="F:DNA-binding transcription factor activity, RNA polymerase II-specific"/>
    <property type="evidence" value="ECO:0007669"/>
    <property type="project" value="UniProtKB-ARBA"/>
</dbReference>
<evidence type="ECO:0000256" key="7">
    <source>
        <dbReference type="ARBA" id="ARBA00023155"/>
    </source>
</evidence>
<feature type="domain" description="LIM zinc-binding" evidence="13">
    <location>
        <begin position="1"/>
        <end position="70"/>
    </location>
</feature>
<dbReference type="InterPro" id="IPR001356">
    <property type="entry name" value="HD"/>
</dbReference>
<keyword evidence="7 9" id="KW-0371">Homeobox</keyword>
<evidence type="ECO:0000256" key="11">
    <source>
        <dbReference type="RuleBase" id="RU000682"/>
    </source>
</evidence>
<dbReference type="Pfam" id="PF00046">
    <property type="entry name" value="Homeodomain"/>
    <property type="match status" value="1"/>
</dbReference>
<evidence type="ECO:0000256" key="1">
    <source>
        <dbReference type="ARBA" id="ARBA00004123"/>
    </source>
</evidence>
<dbReference type="SUPFAM" id="SSF46689">
    <property type="entry name" value="Homeodomain-like"/>
    <property type="match status" value="1"/>
</dbReference>
<keyword evidence="5 10" id="KW-0440">LIM domain</keyword>
<keyword evidence="4 10" id="KW-0862">Zinc</keyword>
<dbReference type="EMBL" id="JABEBT010000078">
    <property type="protein sequence ID" value="KAF7633383.1"/>
    <property type="molecule type" value="Genomic_DNA"/>
</dbReference>
<dbReference type="CDD" id="cd00086">
    <property type="entry name" value="homeodomain"/>
    <property type="match status" value="1"/>
</dbReference>
<sequence length="245" mass="28068">MCDKPIANDFWVRKARQWIYHLTCFYCEYCERQLNTHEQFALDETILRKSENGLIPRLLCKQHYLELVLGEQCSPKPKAKRIRTTFGEEQLNILQENFKVDSNPDGNDLERIARLTGLTKRVTQVWFQNSRARQKKYTTCIPGSEGNNLINKTNSNNSSNNSSNCSANGFGNNNGIIGGGNNFSRSITTTPISSSPNGANSPFEAVIFEEEEENDNNNNNNNRRINEDEEEIEEEEDQKCNEINF</sequence>
<dbReference type="InterPro" id="IPR001781">
    <property type="entry name" value="Znf_LIM"/>
</dbReference>
<evidence type="ECO:0000313" key="16">
    <source>
        <dbReference type="Proteomes" id="UP000605970"/>
    </source>
</evidence>
<keyword evidence="6 9" id="KW-0238">DNA-binding</keyword>
<feature type="domain" description="Homeobox" evidence="14">
    <location>
        <begin position="77"/>
        <end position="137"/>
    </location>
</feature>
<dbReference type="Proteomes" id="UP000605970">
    <property type="component" value="Unassembled WGS sequence"/>
</dbReference>
<evidence type="ECO:0000259" key="14">
    <source>
        <dbReference type="PROSITE" id="PS50071"/>
    </source>
</evidence>
<evidence type="ECO:0000256" key="6">
    <source>
        <dbReference type="ARBA" id="ARBA00023125"/>
    </source>
</evidence>
<evidence type="ECO:0000313" key="15">
    <source>
        <dbReference type="EMBL" id="KAF7633383.1"/>
    </source>
</evidence>
<gene>
    <name evidence="15" type="ORF">Mgra_00007265</name>
</gene>
<dbReference type="FunFam" id="1.10.10.60:FF:000027">
    <property type="entry name" value="LIM/homeobox protein Lhx9"/>
    <property type="match status" value="1"/>
</dbReference>
<dbReference type="GO" id="GO:0030182">
    <property type="term" value="P:neuron differentiation"/>
    <property type="evidence" value="ECO:0007669"/>
    <property type="project" value="TreeGrafter"/>
</dbReference>